<feature type="compositionally biased region" description="Low complexity" evidence="1">
    <location>
        <begin position="130"/>
        <end position="142"/>
    </location>
</feature>
<evidence type="ECO:0000313" key="3">
    <source>
        <dbReference type="Proteomes" id="UP000186997"/>
    </source>
</evidence>
<protein>
    <submittedName>
        <fullName evidence="2">Uncharacterized protein</fullName>
    </submittedName>
</protein>
<reference evidence="3" key="1">
    <citation type="submission" date="2017-01" db="EMBL/GenBank/DDBJ databases">
        <authorList>
            <person name="Varghese N."/>
            <person name="Submissions S."/>
        </authorList>
    </citation>
    <scope>NUCLEOTIDE SEQUENCE [LARGE SCALE GENOMIC DNA]</scope>
    <source>
        <strain evidence="3">DSM 29591</strain>
    </source>
</reference>
<dbReference type="Proteomes" id="UP000186997">
    <property type="component" value="Unassembled WGS sequence"/>
</dbReference>
<evidence type="ECO:0000256" key="1">
    <source>
        <dbReference type="SAM" id="MobiDB-lite"/>
    </source>
</evidence>
<dbReference type="STRING" id="287098.SAMN05421665_3046"/>
<evidence type="ECO:0000313" key="2">
    <source>
        <dbReference type="EMBL" id="SIT90267.1"/>
    </source>
</evidence>
<feature type="compositionally biased region" description="Low complexity" evidence="1">
    <location>
        <begin position="42"/>
        <end position="58"/>
    </location>
</feature>
<keyword evidence="3" id="KW-1185">Reference proteome</keyword>
<name>A0A1R3XGW4_9RHOB</name>
<accession>A0A1R3XGW4</accession>
<feature type="region of interest" description="Disordered" evidence="1">
    <location>
        <begin position="123"/>
        <end position="161"/>
    </location>
</feature>
<proteinExistence type="predicted"/>
<dbReference type="EMBL" id="FTPR01000003">
    <property type="protein sequence ID" value="SIT90267.1"/>
    <property type="molecule type" value="Genomic_DNA"/>
</dbReference>
<sequence>MSDISELGRTARAHAEDLTAQGKAAATQAAAAQADKAKDTAANKVQQAADAAEAAASQLDPASPQAEAFGHVADHIEGFASQLRNADVRELASQATDMARRNPMLFIGGAAIAGFAAARFLKARDPQPDPSAQADPWAAPSPTSRGFRPQEAGINGGRTDV</sequence>
<dbReference type="AlphaFoldDB" id="A0A1R3XGW4"/>
<dbReference type="OrthoDB" id="7875781at2"/>
<organism evidence="2 3">
    <name type="scientific">Yoonia rosea</name>
    <dbReference type="NCBI Taxonomy" id="287098"/>
    <lineage>
        <taxon>Bacteria</taxon>
        <taxon>Pseudomonadati</taxon>
        <taxon>Pseudomonadota</taxon>
        <taxon>Alphaproteobacteria</taxon>
        <taxon>Rhodobacterales</taxon>
        <taxon>Paracoccaceae</taxon>
        <taxon>Yoonia</taxon>
    </lineage>
</organism>
<feature type="region of interest" description="Disordered" evidence="1">
    <location>
        <begin position="36"/>
        <end position="70"/>
    </location>
</feature>
<gene>
    <name evidence="2" type="ORF">SAMN05421665_3046</name>
</gene>
<dbReference type="RefSeq" id="WP_076660752.1">
    <property type="nucleotide sequence ID" value="NZ_FTPR01000003.1"/>
</dbReference>